<evidence type="ECO:0000313" key="1">
    <source>
        <dbReference type="EMBL" id="KAE8392018.1"/>
    </source>
</evidence>
<reference evidence="1" key="1">
    <citation type="submission" date="2019-04" db="EMBL/GenBank/DDBJ databases">
        <title>Friends and foes A comparative genomics studyof 23 Aspergillus species from section Flavi.</title>
        <authorList>
            <consortium name="DOE Joint Genome Institute"/>
            <person name="Kjaerbolling I."/>
            <person name="Vesth T."/>
            <person name="Frisvad J.C."/>
            <person name="Nybo J.L."/>
            <person name="Theobald S."/>
            <person name="Kildgaard S."/>
            <person name="Isbrandt T."/>
            <person name="Kuo A."/>
            <person name="Sato A."/>
            <person name="Lyhne E.K."/>
            <person name="Kogle M.E."/>
            <person name="Wiebenga A."/>
            <person name="Kun R.S."/>
            <person name="Lubbers R.J."/>
            <person name="Makela M.R."/>
            <person name="Barry K."/>
            <person name="Chovatia M."/>
            <person name="Clum A."/>
            <person name="Daum C."/>
            <person name="Haridas S."/>
            <person name="He G."/>
            <person name="LaButti K."/>
            <person name="Lipzen A."/>
            <person name="Mondo S."/>
            <person name="Riley R."/>
            <person name="Salamov A."/>
            <person name="Simmons B.A."/>
            <person name="Magnuson J.K."/>
            <person name="Henrissat B."/>
            <person name="Mortensen U.H."/>
            <person name="Larsen T.O."/>
            <person name="Devries R.P."/>
            <person name="Grigoriev I.V."/>
            <person name="Machida M."/>
            <person name="Baker S.E."/>
            <person name="Andersen M.R."/>
        </authorList>
    </citation>
    <scope>NUCLEOTIDE SEQUENCE [LARGE SCALE GENOMIC DNA]</scope>
    <source>
        <strain evidence="1">IBT 14317</strain>
    </source>
</reference>
<sequence length="112" mass="12418">MWTHPSSTSALWQIDIDSVFSPTLLFLLSIRTSLSLCLLPTCFPCLQGPWYLPRSSILSLASLVLDPTPLPPKIPLPFSLNPHSYQEVKHLKPVVVDSLPLLLAASVNQWSL</sequence>
<gene>
    <name evidence="1" type="ORF">BDV23DRAFT_59575</name>
</gene>
<dbReference type="EMBL" id="ML735240">
    <property type="protein sequence ID" value="KAE8392018.1"/>
    <property type="molecule type" value="Genomic_DNA"/>
</dbReference>
<accession>A0A5N7CE37</accession>
<dbReference type="AlphaFoldDB" id="A0A5N7CE37"/>
<protein>
    <submittedName>
        <fullName evidence="1">Uncharacterized protein</fullName>
    </submittedName>
</protein>
<name>A0A5N7CE37_PETAA</name>
<proteinExistence type="predicted"/>
<organism evidence="1">
    <name type="scientific">Petromyces alliaceus</name>
    <name type="common">Aspergillus alliaceus</name>
    <dbReference type="NCBI Taxonomy" id="209559"/>
    <lineage>
        <taxon>Eukaryota</taxon>
        <taxon>Fungi</taxon>
        <taxon>Dikarya</taxon>
        <taxon>Ascomycota</taxon>
        <taxon>Pezizomycotina</taxon>
        <taxon>Eurotiomycetes</taxon>
        <taxon>Eurotiomycetidae</taxon>
        <taxon>Eurotiales</taxon>
        <taxon>Aspergillaceae</taxon>
        <taxon>Aspergillus</taxon>
        <taxon>Aspergillus subgen. Circumdati</taxon>
    </lineage>
</organism>
<dbReference type="Proteomes" id="UP000326877">
    <property type="component" value="Unassembled WGS sequence"/>
</dbReference>